<gene>
    <name evidence="1" type="ORF">AWB76_07390</name>
</gene>
<dbReference type="EMBL" id="FCOI02000050">
    <property type="protein sequence ID" value="SAK97180.1"/>
    <property type="molecule type" value="Genomic_DNA"/>
</dbReference>
<protein>
    <submittedName>
        <fullName evidence="1">Uncharacterized protein</fullName>
    </submittedName>
</protein>
<reference evidence="2" key="1">
    <citation type="submission" date="2016-01" db="EMBL/GenBank/DDBJ databases">
        <authorList>
            <person name="Peeters Charlotte."/>
        </authorList>
    </citation>
    <scope>NUCLEOTIDE SEQUENCE [LARGE SCALE GENOMIC DNA]</scope>
</reference>
<dbReference type="AlphaFoldDB" id="A0A158DRY3"/>
<evidence type="ECO:0000313" key="2">
    <source>
        <dbReference type="Proteomes" id="UP000054624"/>
    </source>
</evidence>
<organism evidence="1 2">
    <name type="scientific">Caballeronia temeraria</name>
    <dbReference type="NCBI Taxonomy" id="1777137"/>
    <lineage>
        <taxon>Bacteria</taxon>
        <taxon>Pseudomonadati</taxon>
        <taxon>Pseudomonadota</taxon>
        <taxon>Betaproteobacteria</taxon>
        <taxon>Burkholderiales</taxon>
        <taxon>Burkholderiaceae</taxon>
        <taxon>Caballeronia</taxon>
    </lineage>
</organism>
<sequence length="149" mass="16561">MTRRIQRYWLAGIVVFLVGSIASASEEIRLIPNQRVAANVLFFPAPAIVSTAGAHPVRLGHQRYPFKGTLDALAAVTLSKYDRNVHPDLNQLARAYPLPILPNAAPAAPLPPRDDFTSDDDDWHFRANPQVGANHEHEKSMTFSVKHDF</sequence>
<dbReference type="RefSeq" id="WP_244173641.1">
    <property type="nucleotide sequence ID" value="NZ_FCOI02000050.1"/>
</dbReference>
<proteinExistence type="predicted"/>
<name>A0A158DRY3_9BURK</name>
<keyword evidence="2" id="KW-1185">Reference proteome</keyword>
<dbReference type="Proteomes" id="UP000054624">
    <property type="component" value="Unassembled WGS sequence"/>
</dbReference>
<evidence type="ECO:0000313" key="1">
    <source>
        <dbReference type="EMBL" id="SAK97180.1"/>
    </source>
</evidence>
<dbReference type="STRING" id="1777137.AWB76_07390"/>
<accession>A0A158DRY3</accession>